<dbReference type="EMBL" id="BT037358">
    <property type="protein sequence ID" value="ACF82363.1"/>
    <property type="molecule type" value="mRNA"/>
</dbReference>
<sequence length="40" mass="4569">MDGVKNNNVTYVRTARSRGDHRSLSIRRVVRACVLLVKNN</sequence>
<dbReference type="AlphaFoldDB" id="B4FJS0"/>
<protein>
    <submittedName>
        <fullName evidence="1">Uncharacterized protein</fullName>
    </submittedName>
</protein>
<reference evidence="1" key="1">
    <citation type="journal article" date="2009" name="PLoS Genet.">
        <title>Sequencing, mapping, and analysis of 27,455 maize full-length cDNAs.</title>
        <authorList>
            <person name="Soderlund C."/>
            <person name="Descour A."/>
            <person name="Kudrna D."/>
            <person name="Bomhoff M."/>
            <person name="Boyd L."/>
            <person name="Currie J."/>
            <person name="Angelova A."/>
            <person name="Collura K."/>
            <person name="Wissotski M."/>
            <person name="Ashley E."/>
            <person name="Morrow D."/>
            <person name="Fernandes J."/>
            <person name="Walbot V."/>
            <person name="Yu Y."/>
        </authorList>
    </citation>
    <scope>NUCLEOTIDE SEQUENCE</scope>
    <source>
        <strain evidence="1">B73</strain>
    </source>
</reference>
<evidence type="ECO:0000313" key="1">
    <source>
        <dbReference type="EMBL" id="ACF82363.1"/>
    </source>
</evidence>
<dbReference type="EMBL" id="BT086771">
    <property type="protein sequence ID" value="ACR37124.1"/>
    <property type="molecule type" value="mRNA"/>
</dbReference>
<name>B4FJS0_MAIZE</name>
<organism evidence="1">
    <name type="scientific">Zea mays</name>
    <name type="common">Maize</name>
    <dbReference type="NCBI Taxonomy" id="4577"/>
    <lineage>
        <taxon>Eukaryota</taxon>
        <taxon>Viridiplantae</taxon>
        <taxon>Streptophyta</taxon>
        <taxon>Embryophyta</taxon>
        <taxon>Tracheophyta</taxon>
        <taxon>Spermatophyta</taxon>
        <taxon>Magnoliopsida</taxon>
        <taxon>Liliopsida</taxon>
        <taxon>Poales</taxon>
        <taxon>Poaceae</taxon>
        <taxon>PACMAD clade</taxon>
        <taxon>Panicoideae</taxon>
        <taxon>Andropogonodae</taxon>
        <taxon>Andropogoneae</taxon>
        <taxon>Tripsacinae</taxon>
        <taxon>Zea</taxon>
    </lineage>
</organism>
<accession>B4FJS0</accession>
<proteinExistence type="evidence at transcript level"/>